<evidence type="ECO:0000256" key="2">
    <source>
        <dbReference type="ARBA" id="ARBA00009564"/>
    </source>
</evidence>
<evidence type="ECO:0000256" key="3">
    <source>
        <dbReference type="ARBA" id="ARBA00018767"/>
    </source>
</evidence>
<protein>
    <recommendedName>
        <fullName evidence="3">Beta-2-microglobulin</fullName>
    </recommendedName>
</protein>
<evidence type="ECO:0000313" key="9">
    <source>
        <dbReference type="Ensembl" id="ENSPMGP00000018543.1"/>
    </source>
</evidence>
<dbReference type="InterPro" id="IPR003597">
    <property type="entry name" value="Ig_C1-set"/>
</dbReference>
<accession>A0A3B4AN54</accession>
<keyword evidence="4" id="KW-0490">MHC I</keyword>
<dbReference type="Ensembl" id="ENSPMGT00000019781.1">
    <property type="protein sequence ID" value="ENSPMGP00000018543.1"/>
    <property type="gene ID" value="ENSPMGG00000015118.1"/>
</dbReference>
<sequence>MFCHFHFKLKQLVFKLLLLQSYFSQVLFTLPLSSPKVQLYSRDPGEYGKSNTLICHVSQFHPPDISITLLRDGHELSDSVLTDLAFKQDWHFHLTRSAPFSPSGDAQYTCRIDHGGKVTDYIWDPNM</sequence>
<dbReference type="SMART" id="SM00407">
    <property type="entry name" value="IGc1"/>
    <property type="match status" value="1"/>
</dbReference>
<comment type="similarity">
    <text evidence="2">Belongs to the beta-2-microglobulin family.</text>
</comment>
<comment type="subcellular location">
    <subcellularLocation>
        <location evidence="1">Secreted</location>
    </subcellularLocation>
</comment>
<evidence type="ECO:0000259" key="8">
    <source>
        <dbReference type="PROSITE" id="PS50835"/>
    </source>
</evidence>
<dbReference type="PROSITE" id="PS50835">
    <property type="entry name" value="IG_LIKE"/>
    <property type="match status" value="1"/>
</dbReference>
<evidence type="ECO:0000313" key="10">
    <source>
        <dbReference type="Proteomes" id="UP000261520"/>
    </source>
</evidence>
<evidence type="ECO:0000256" key="6">
    <source>
        <dbReference type="ARBA" id="ARBA00022859"/>
    </source>
</evidence>
<dbReference type="InterPro" id="IPR036179">
    <property type="entry name" value="Ig-like_dom_sf"/>
</dbReference>
<dbReference type="GO" id="GO:0005576">
    <property type="term" value="C:extracellular region"/>
    <property type="evidence" value="ECO:0007669"/>
    <property type="project" value="UniProtKB-SubCell"/>
</dbReference>
<dbReference type="GO" id="GO:0002474">
    <property type="term" value="P:antigen processing and presentation of peptide antigen via MHC class I"/>
    <property type="evidence" value="ECO:0007669"/>
    <property type="project" value="UniProtKB-KW"/>
</dbReference>
<proteinExistence type="inferred from homology"/>
<keyword evidence="7" id="KW-0393">Immunoglobulin domain</keyword>
<dbReference type="SUPFAM" id="SSF48726">
    <property type="entry name" value="Immunoglobulin"/>
    <property type="match status" value="1"/>
</dbReference>
<reference evidence="9" key="1">
    <citation type="submission" date="2025-08" db="UniProtKB">
        <authorList>
            <consortium name="Ensembl"/>
        </authorList>
    </citation>
    <scope>IDENTIFICATION</scope>
</reference>
<organism evidence="9 10">
    <name type="scientific">Periophthalmus magnuspinnatus</name>
    <dbReference type="NCBI Taxonomy" id="409849"/>
    <lineage>
        <taxon>Eukaryota</taxon>
        <taxon>Metazoa</taxon>
        <taxon>Chordata</taxon>
        <taxon>Craniata</taxon>
        <taxon>Vertebrata</taxon>
        <taxon>Euteleostomi</taxon>
        <taxon>Actinopterygii</taxon>
        <taxon>Neopterygii</taxon>
        <taxon>Teleostei</taxon>
        <taxon>Neoteleostei</taxon>
        <taxon>Acanthomorphata</taxon>
        <taxon>Gobiaria</taxon>
        <taxon>Gobiiformes</taxon>
        <taxon>Gobioidei</taxon>
        <taxon>Gobiidae</taxon>
        <taxon>Oxudercinae</taxon>
        <taxon>Periophthalmus</taxon>
    </lineage>
</organism>
<evidence type="ECO:0000256" key="5">
    <source>
        <dbReference type="ARBA" id="ARBA00022525"/>
    </source>
</evidence>
<dbReference type="Proteomes" id="UP000261520">
    <property type="component" value="Unplaced"/>
</dbReference>
<evidence type="ECO:0000256" key="1">
    <source>
        <dbReference type="ARBA" id="ARBA00004613"/>
    </source>
</evidence>
<dbReference type="PANTHER" id="PTHR19944">
    <property type="entry name" value="MHC CLASS II-RELATED"/>
    <property type="match status" value="1"/>
</dbReference>
<feature type="domain" description="Ig-like" evidence="8">
    <location>
        <begin position="35"/>
        <end position="115"/>
    </location>
</feature>
<dbReference type="Pfam" id="PF07654">
    <property type="entry name" value="C1-set"/>
    <property type="match status" value="1"/>
</dbReference>
<dbReference type="InterPro" id="IPR007110">
    <property type="entry name" value="Ig-like_dom"/>
</dbReference>
<keyword evidence="5" id="KW-0964">Secreted</keyword>
<keyword evidence="10" id="KW-1185">Reference proteome</keyword>
<keyword evidence="6" id="KW-0391">Immunity</keyword>
<dbReference type="InterPro" id="IPR050160">
    <property type="entry name" value="MHC/Immunoglobulin"/>
</dbReference>
<reference evidence="9" key="2">
    <citation type="submission" date="2025-09" db="UniProtKB">
        <authorList>
            <consortium name="Ensembl"/>
        </authorList>
    </citation>
    <scope>IDENTIFICATION</scope>
</reference>
<dbReference type="AlphaFoldDB" id="A0A3B4AN54"/>
<dbReference type="InterPro" id="IPR013783">
    <property type="entry name" value="Ig-like_fold"/>
</dbReference>
<dbReference type="Gene3D" id="2.60.40.10">
    <property type="entry name" value="Immunoglobulins"/>
    <property type="match status" value="1"/>
</dbReference>
<evidence type="ECO:0000256" key="7">
    <source>
        <dbReference type="ARBA" id="ARBA00023319"/>
    </source>
</evidence>
<evidence type="ECO:0000256" key="4">
    <source>
        <dbReference type="ARBA" id="ARBA00022451"/>
    </source>
</evidence>
<dbReference type="GO" id="GO:0042612">
    <property type="term" value="C:MHC class I protein complex"/>
    <property type="evidence" value="ECO:0007669"/>
    <property type="project" value="UniProtKB-KW"/>
</dbReference>
<dbReference type="PANTHER" id="PTHR19944:SF62">
    <property type="entry name" value="BETA-2-MICROGLOBULIN"/>
    <property type="match status" value="1"/>
</dbReference>
<name>A0A3B4AN54_9GOBI</name>